<dbReference type="Gene3D" id="1.25.40.10">
    <property type="entry name" value="Tetratricopeptide repeat domain"/>
    <property type="match status" value="1"/>
</dbReference>
<dbReference type="OrthoDB" id="5790761at2"/>
<keyword evidence="2" id="KW-1185">Reference proteome</keyword>
<proteinExistence type="predicted"/>
<sequence>MRLKLQKLLNSQLVWLLAFMPPAFADLLIDEARLLARMGATDMALEVLDRESLDWQVQTGAWMDREQVRLEILSQAERWEEVAERAALIPIELPVEFVLWGRTQQATAQLALTQSQAARDTLRPLIWFGSQHVEARWLQNWRRMVIESYEQEERWADALPALAFYQADYSDQGEDLSLWLARLFFASGDYAAAAAQLVGASDARGIALRLMAELQLPESNAEQIRQRAVRQARAQSAGSADAARSLAVAARAAMAGDQLQAQILALEAALATQRHLHTDDRAFQIPSQWLWEAYQRLGAQQSNERQLLLGEDEAWIQLVTSLSASDAVTARALLVQMAMRWPNPAGRDQAHDGFVRLLLDSLSGGSEVLNRLYLTGTVYGSPQRVPHGARHLLAQRLLEAGDLATAASLMLDVQAPPASLDGFDWGLRRARALILGGYEEAGIDGLYDVLAQTPVLDEARGERFLQVMFDLQTVGRDQEAINLFQALAPRLESSRQRRELWFWMADSYRALEEYDLAARLYLRSALAGDSTDLWGLSARFQAAEALAKAGYLNDAASLYRDLLRRTDDPGRRLVLGQKLQELLLR</sequence>
<evidence type="ECO:0000313" key="1">
    <source>
        <dbReference type="EMBL" id="SIT71034.1"/>
    </source>
</evidence>
<reference evidence="1 2" key="1">
    <citation type="submission" date="2017-01" db="EMBL/GenBank/DDBJ databases">
        <authorList>
            <person name="Mah S.A."/>
            <person name="Swanson W.J."/>
            <person name="Moy G.W."/>
            <person name="Vacquier V.D."/>
        </authorList>
    </citation>
    <scope>NUCLEOTIDE SEQUENCE [LARGE SCALE GENOMIC DNA]</scope>
    <source>
        <strain evidence="1 2">M9</strain>
    </source>
</reference>
<protein>
    <recommendedName>
        <fullName evidence="3">Tetratricopeptide repeat-containing protein</fullName>
    </recommendedName>
</protein>
<evidence type="ECO:0000313" key="2">
    <source>
        <dbReference type="Proteomes" id="UP000223759"/>
    </source>
</evidence>
<evidence type="ECO:0008006" key="3">
    <source>
        <dbReference type="Google" id="ProtNLM"/>
    </source>
</evidence>
<name>A0A1R3W111_9GAMM</name>
<gene>
    <name evidence="1" type="ORF">SAMN05216526_1460</name>
</gene>
<dbReference type="AlphaFoldDB" id="A0A1R3W111"/>
<accession>A0A1R3W111</accession>
<organism evidence="1 2">
    <name type="scientific">Ectothiorhodosinus mongolicus</name>
    <dbReference type="NCBI Taxonomy" id="233100"/>
    <lineage>
        <taxon>Bacteria</taxon>
        <taxon>Pseudomonadati</taxon>
        <taxon>Pseudomonadota</taxon>
        <taxon>Gammaproteobacteria</taxon>
        <taxon>Chromatiales</taxon>
        <taxon>Ectothiorhodospiraceae</taxon>
        <taxon>Ectothiorhodosinus</taxon>
    </lineage>
</organism>
<dbReference type="InterPro" id="IPR011990">
    <property type="entry name" value="TPR-like_helical_dom_sf"/>
</dbReference>
<dbReference type="SUPFAM" id="SSF48452">
    <property type="entry name" value="TPR-like"/>
    <property type="match status" value="1"/>
</dbReference>
<dbReference type="Proteomes" id="UP000223759">
    <property type="component" value="Unassembled WGS sequence"/>
</dbReference>
<dbReference type="RefSeq" id="WP_084178676.1">
    <property type="nucleotide sequence ID" value="NZ_CP023018.1"/>
</dbReference>
<dbReference type="STRING" id="233100.SAMN05216526_1460"/>
<dbReference type="EMBL" id="FTPK01000002">
    <property type="protein sequence ID" value="SIT71034.1"/>
    <property type="molecule type" value="Genomic_DNA"/>
</dbReference>